<keyword evidence="5" id="KW-1133">Transmembrane helix</keyword>
<organism evidence="10 11">
    <name type="scientific">Homarus americanus</name>
    <name type="common">American lobster</name>
    <dbReference type="NCBI Taxonomy" id="6706"/>
    <lineage>
        <taxon>Eukaryota</taxon>
        <taxon>Metazoa</taxon>
        <taxon>Ecdysozoa</taxon>
        <taxon>Arthropoda</taxon>
        <taxon>Crustacea</taxon>
        <taxon>Multicrustacea</taxon>
        <taxon>Malacostraca</taxon>
        <taxon>Eumalacostraca</taxon>
        <taxon>Eucarida</taxon>
        <taxon>Decapoda</taxon>
        <taxon>Pleocyemata</taxon>
        <taxon>Astacidea</taxon>
        <taxon>Nephropoidea</taxon>
        <taxon>Nephropidae</taxon>
        <taxon>Homarus</taxon>
    </lineage>
</organism>
<evidence type="ECO:0000313" key="10">
    <source>
        <dbReference type="EMBL" id="KAG7171022.1"/>
    </source>
</evidence>
<keyword evidence="9" id="KW-0119">Carbohydrate metabolism</keyword>
<name>A0A8J5N156_HOMAM</name>
<dbReference type="GO" id="GO:0008146">
    <property type="term" value="F:sulfotransferase activity"/>
    <property type="evidence" value="ECO:0007669"/>
    <property type="project" value="InterPro"/>
</dbReference>
<keyword evidence="11" id="KW-1185">Reference proteome</keyword>
<dbReference type="EC" id="2.8.2.-" evidence="9"/>
<keyword evidence="7" id="KW-0472">Membrane</keyword>
<comment type="similarity">
    <text evidence="2 9">Belongs to the sulfotransferase 2 family.</text>
</comment>
<evidence type="ECO:0000256" key="6">
    <source>
        <dbReference type="ARBA" id="ARBA00023034"/>
    </source>
</evidence>
<evidence type="ECO:0000256" key="5">
    <source>
        <dbReference type="ARBA" id="ARBA00022989"/>
    </source>
</evidence>
<evidence type="ECO:0000256" key="2">
    <source>
        <dbReference type="ARBA" id="ARBA00006339"/>
    </source>
</evidence>
<dbReference type="GO" id="GO:0000139">
    <property type="term" value="C:Golgi membrane"/>
    <property type="evidence" value="ECO:0007669"/>
    <property type="project" value="UniProtKB-SubCell"/>
</dbReference>
<dbReference type="PANTHER" id="PTHR12137:SF63">
    <property type="entry name" value="CARBOHYDRATE SULFOTRANSFERASE"/>
    <property type="match status" value="1"/>
</dbReference>
<dbReference type="OrthoDB" id="2019940at2759"/>
<evidence type="ECO:0000256" key="3">
    <source>
        <dbReference type="ARBA" id="ARBA00022679"/>
    </source>
</evidence>
<evidence type="ECO:0000256" key="4">
    <source>
        <dbReference type="ARBA" id="ARBA00022692"/>
    </source>
</evidence>
<dbReference type="InterPro" id="IPR005331">
    <property type="entry name" value="Sulfotransferase"/>
</dbReference>
<evidence type="ECO:0000256" key="7">
    <source>
        <dbReference type="ARBA" id="ARBA00023136"/>
    </source>
</evidence>
<comment type="subcellular location">
    <subcellularLocation>
        <location evidence="1 9">Golgi apparatus membrane</location>
        <topology evidence="1 9">Single-pass type II membrane protein</topology>
    </subcellularLocation>
</comment>
<evidence type="ECO:0000256" key="1">
    <source>
        <dbReference type="ARBA" id="ARBA00004323"/>
    </source>
</evidence>
<evidence type="ECO:0000256" key="8">
    <source>
        <dbReference type="ARBA" id="ARBA00023180"/>
    </source>
</evidence>
<reference evidence="10" key="1">
    <citation type="journal article" date="2021" name="Sci. Adv.">
        <title>The American lobster genome reveals insights on longevity, neural, and immune adaptations.</title>
        <authorList>
            <person name="Polinski J.M."/>
            <person name="Zimin A.V."/>
            <person name="Clark K.F."/>
            <person name="Kohn A.B."/>
            <person name="Sadowski N."/>
            <person name="Timp W."/>
            <person name="Ptitsyn A."/>
            <person name="Khanna P."/>
            <person name="Romanova D.Y."/>
            <person name="Williams P."/>
            <person name="Greenwood S.J."/>
            <person name="Moroz L.L."/>
            <person name="Walt D.R."/>
            <person name="Bodnar A.G."/>
        </authorList>
    </citation>
    <scope>NUCLEOTIDE SEQUENCE</scope>
    <source>
        <strain evidence="10">GMGI-L3</strain>
    </source>
</reference>
<protein>
    <recommendedName>
        <fullName evidence="9">Carbohydrate sulfotransferase</fullName>
        <ecNumber evidence="9">2.8.2.-</ecNumber>
    </recommendedName>
</protein>
<dbReference type="EMBL" id="JAHLQT010013238">
    <property type="protein sequence ID" value="KAG7171022.1"/>
    <property type="molecule type" value="Genomic_DNA"/>
</dbReference>
<dbReference type="Pfam" id="PF03567">
    <property type="entry name" value="Sulfotransfer_2"/>
    <property type="match status" value="1"/>
</dbReference>
<dbReference type="AlphaFoldDB" id="A0A8J5N156"/>
<sequence>MRLRVRLKSLALLALLSLCIVIYNFIGVHIGSWSDDGNKPSSRVARITANDLFAIGHHLESPSIASSGLAFRPKTYNVVVNGANTQGHAPANIDAPCDSVCQFRRLKQRSEMEVKENHVNQTKRTRQINNARDFYTSKRTIVYSPLQKSNSTSVKYSNNWKECDRTCRIANLKGHKLHKGAGYASRVQVESMTLPDSWTVTQELVDRLSARRNHVREVCKKYGLDEPSETYQPNAWEFLINEKYGLIWCNIFKAASSTWFYNFNLLAGFSETELLHAKDTPIQLARKRYARPTVEELHKAMNLSHQSLSFMIARHPLKRLVSGYRDKILSGNRYYSKLSRNIIKQYPKMKPDKNSDPRKFQGSAHVPSFPQFIQFLLDENARGEKLDEHWIPMNQFCTPCLVPFDVYAKVETLEEDGNYIIFSAGIEDVIKPKRINRSRNEPTEEVADKFLCQLSQQQMEELLQLYKFDIELFEYDVSKYRDCTNSPELSKQKL</sequence>
<dbReference type="GO" id="GO:0016051">
    <property type="term" value="P:carbohydrate biosynthetic process"/>
    <property type="evidence" value="ECO:0007669"/>
    <property type="project" value="InterPro"/>
</dbReference>
<keyword evidence="4" id="KW-0812">Transmembrane</keyword>
<dbReference type="PANTHER" id="PTHR12137">
    <property type="entry name" value="CARBOHYDRATE SULFOTRANSFERASE"/>
    <property type="match status" value="1"/>
</dbReference>
<keyword evidence="3 9" id="KW-0808">Transferase</keyword>
<dbReference type="InterPro" id="IPR018011">
    <property type="entry name" value="Carb_sulfotrans_8-10"/>
</dbReference>
<evidence type="ECO:0000256" key="9">
    <source>
        <dbReference type="RuleBase" id="RU364020"/>
    </source>
</evidence>
<keyword evidence="6 9" id="KW-0333">Golgi apparatus</keyword>
<keyword evidence="8 9" id="KW-0325">Glycoprotein</keyword>
<evidence type="ECO:0000313" key="11">
    <source>
        <dbReference type="Proteomes" id="UP000747542"/>
    </source>
</evidence>
<keyword evidence="9" id="KW-0735">Signal-anchor</keyword>
<dbReference type="Proteomes" id="UP000747542">
    <property type="component" value="Unassembled WGS sequence"/>
</dbReference>
<accession>A0A8J5N156</accession>
<comment type="caution">
    <text evidence="10">The sequence shown here is derived from an EMBL/GenBank/DDBJ whole genome shotgun (WGS) entry which is preliminary data.</text>
</comment>
<proteinExistence type="inferred from homology"/>
<gene>
    <name evidence="10" type="primary">Chst11-L9</name>
    <name evidence="10" type="ORF">Hamer_G012604</name>
</gene>